<sequence>MPVTPTIEVDDTLKERSSHGSFELPIETYTDNCEIFHSLYNHWHDEMELIYIESGSGLVRLNKEILRVKAGDLIIVNRGVLHGIKTDLKNILYFRSIVFDLNFLSGPAGDLCQERVISLLMDNQAEFTHIISRSDDNYGNICLLFDRIHSCHKEKKPYYFVKLKALFFSFFYEMLMGNYITPADKEENKSLASIKKILDYINLNYSQSLTAAELTALSNYSEYYFMKLFKQYTGKTLIAYINDLRIEKAKPLLLHSDSSVTEIALEVGFNNTSYFIKKFQQATGMSPHKFRRNLS</sequence>
<dbReference type="PROSITE" id="PS00041">
    <property type="entry name" value="HTH_ARAC_FAMILY_1"/>
    <property type="match status" value="1"/>
</dbReference>
<dbReference type="SMART" id="SM00342">
    <property type="entry name" value="HTH_ARAC"/>
    <property type="match status" value="1"/>
</dbReference>
<name>A0A173ZFS0_9FIRM</name>
<keyword evidence="5" id="KW-0808">Transferase</keyword>
<accession>A0A173ZFS0</accession>
<evidence type="ECO:0000313" key="6">
    <source>
        <dbReference type="Proteomes" id="UP000095431"/>
    </source>
</evidence>
<dbReference type="Proteomes" id="UP000095431">
    <property type="component" value="Unassembled WGS sequence"/>
</dbReference>
<dbReference type="InterPro" id="IPR014710">
    <property type="entry name" value="RmlC-like_jellyroll"/>
</dbReference>
<dbReference type="InterPro" id="IPR003313">
    <property type="entry name" value="AraC-bd"/>
</dbReference>
<dbReference type="Gene3D" id="2.60.120.10">
    <property type="entry name" value="Jelly Rolls"/>
    <property type="match status" value="1"/>
</dbReference>
<evidence type="ECO:0000256" key="2">
    <source>
        <dbReference type="ARBA" id="ARBA00023125"/>
    </source>
</evidence>
<reference evidence="5 6" key="1">
    <citation type="submission" date="2015-09" db="EMBL/GenBank/DDBJ databases">
        <authorList>
            <consortium name="Pathogen Informatics"/>
        </authorList>
    </citation>
    <scope>NUCLEOTIDE SEQUENCE [LARGE SCALE GENOMIC DNA]</scope>
    <source>
        <strain evidence="5 6">2789STDY5834863</strain>
    </source>
</reference>
<dbReference type="PRINTS" id="PR00032">
    <property type="entry name" value="HTHARAC"/>
</dbReference>
<keyword evidence="3" id="KW-0804">Transcription</keyword>
<keyword evidence="1" id="KW-0805">Transcription regulation</keyword>
<dbReference type="eggNOG" id="COG0662">
    <property type="taxonomic scope" value="Bacteria"/>
</dbReference>
<evidence type="ECO:0000313" key="5">
    <source>
        <dbReference type="EMBL" id="CUN73975.1"/>
    </source>
</evidence>
<dbReference type="PANTHER" id="PTHR43280:SF2">
    <property type="entry name" value="HTH-TYPE TRANSCRIPTIONAL REGULATOR EXSA"/>
    <property type="match status" value="1"/>
</dbReference>
<dbReference type="GO" id="GO:0032259">
    <property type="term" value="P:methylation"/>
    <property type="evidence" value="ECO:0007669"/>
    <property type="project" value="UniProtKB-KW"/>
</dbReference>
<keyword evidence="2" id="KW-0238">DNA-binding</keyword>
<dbReference type="InterPro" id="IPR018060">
    <property type="entry name" value="HTH_AraC"/>
</dbReference>
<dbReference type="AlphaFoldDB" id="A0A173ZFS0"/>
<dbReference type="eggNOG" id="COG2207">
    <property type="taxonomic scope" value="Bacteria"/>
</dbReference>
<proteinExistence type="predicted"/>
<dbReference type="GO" id="GO:0003700">
    <property type="term" value="F:DNA-binding transcription factor activity"/>
    <property type="evidence" value="ECO:0007669"/>
    <property type="project" value="InterPro"/>
</dbReference>
<dbReference type="SUPFAM" id="SSF46689">
    <property type="entry name" value="Homeodomain-like"/>
    <property type="match status" value="2"/>
</dbReference>
<organism evidence="5 6">
    <name type="scientific">Blautia wexlerae</name>
    <dbReference type="NCBI Taxonomy" id="418240"/>
    <lineage>
        <taxon>Bacteria</taxon>
        <taxon>Bacillati</taxon>
        <taxon>Bacillota</taxon>
        <taxon>Clostridia</taxon>
        <taxon>Lachnospirales</taxon>
        <taxon>Lachnospiraceae</taxon>
        <taxon>Blautia</taxon>
    </lineage>
</organism>
<protein>
    <submittedName>
        <fullName evidence="5">Methylphosphotriester-DNA--protein-cysteine S-methyltransferase</fullName>
        <ecNumber evidence="5">2.1.1.-</ecNumber>
    </submittedName>
</protein>
<evidence type="ECO:0000259" key="4">
    <source>
        <dbReference type="PROSITE" id="PS01124"/>
    </source>
</evidence>
<dbReference type="Pfam" id="PF12833">
    <property type="entry name" value="HTH_18"/>
    <property type="match status" value="1"/>
</dbReference>
<gene>
    <name evidence="5" type="primary">adaA_1</name>
    <name evidence="5" type="ORF">ERS852478_00946</name>
</gene>
<dbReference type="EMBL" id="CYZN01000005">
    <property type="protein sequence ID" value="CUN73975.1"/>
    <property type="molecule type" value="Genomic_DNA"/>
</dbReference>
<evidence type="ECO:0000256" key="1">
    <source>
        <dbReference type="ARBA" id="ARBA00023015"/>
    </source>
</evidence>
<dbReference type="InterPro" id="IPR037923">
    <property type="entry name" value="HTH-like"/>
</dbReference>
<dbReference type="InterPro" id="IPR020449">
    <property type="entry name" value="Tscrpt_reg_AraC-type_HTH"/>
</dbReference>
<dbReference type="InterPro" id="IPR018062">
    <property type="entry name" value="HTH_AraC-typ_CS"/>
</dbReference>
<dbReference type="SUPFAM" id="SSF51215">
    <property type="entry name" value="Regulatory protein AraC"/>
    <property type="match status" value="1"/>
</dbReference>
<dbReference type="Pfam" id="PF02311">
    <property type="entry name" value="AraC_binding"/>
    <property type="match status" value="1"/>
</dbReference>
<dbReference type="PROSITE" id="PS01124">
    <property type="entry name" value="HTH_ARAC_FAMILY_2"/>
    <property type="match status" value="1"/>
</dbReference>
<dbReference type="GO" id="GO:0043565">
    <property type="term" value="F:sequence-specific DNA binding"/>
    <property type="evidence" value="ECO:0007669"/>
    <property type="project" value="InterPro"/>
</dbReference>
<dbReference type="GO" id="GO:0008168">
    <property type="term" value="F:methyltransferase activity"/>
    <property type="evidence" value="ECO:0007669"/>
    <property type="project" value="UniProtKB-KW"/>
</dbReference>
<evidence type="ECO:0000256" key="3">
    <source>
        <dbReference type="ARBA" id="ARBA00023163"/>
    </source>
</evidence>
<dbReference type="PANTHER" id="PTHR43280">
    <property type="entry name" value="ARAC-FAMILY TRANSCRIPTIONAL REGULATOR"/>
    <property type="match status" value="1"/>
</dbReference>
<dbReference type="EC" id="2.1.1.-" evidence="5"/>
<keyword evidence="5" id="KW-0489">Methyltransferase</keyword>
<feature type="domain" description="HTH araC/xylS-type" evidence="4">
    <location>
        <begin position="195"/>
        <end position="293"/>
    </location>
</feature>
<dbReference type="InterPro" id="IPR009057">
    <property type="entry name" value="Homeodomain-like_sf"/>
</dbReference>
<dbReference type="RefSeq" id="WP_022380938.1">
    <property type="nucleotide sequence ID" value="NZ_AP031426.1"/>
</dbReference>
<dbReference type="Gene3D" id="1.10.10.60">
    <property type="entry name" value="Homeodomain-like"/>
    <property type="match status" value="2"/>
</dbReference>